<feature type="transmembrane region" description="Helical" evidence="9">
    <location>
        <begin position="207"/>
        <end position="227"/>
    </location>
</feature>
<evidence type="ECO:0000256" key="5">
    <source>
        <dbReference type="ARBA" id="ARBA00023040"/>
    </source>
</evidence>
<evidence type="ECO:0000256" key="4">
    <source>
        <dbReference type="ARBA" id="ARBA00022989"/>
    </source>
</evidence>
<dbReference type="Pfam" id="PF00001">
    <property type="entry name" value="7tm_1"/>
    <property type="match status" value="1"/>
</dbReference>
<keyword evidence="8" id="KW-0807">Transducer</keyword>
<keyword evidence="2" id="KW-1003">Cell membrane</keyword>
<gene>
    <name evidence="11" type="ORF">MGAL_10B094471</name>
</gene>
<evidence type="ECO:0000256" key="3">
    <source>
        <dbReference type="ARBA" id="ARBA00022692"/>
    </source>
</evidence>
<proteinExistence type="predicted"/>
<name>A0A8B6HRH8_MYTGA</name>
<dbReference type="Proteomes" id="UP000596742">
    <property type="component" value="Unassembled WGS sequence"/>
</dbReference>
<evidence type="ECO:0000256" key="1">
    <source>
        <dbReference type="ARBA" id="ARBA00004651"/>
    </source>
</evidence>
<dbReference type="InterPro" id="IPR017452">
    <property type="entry name" value="GPCR_Rhodpsn_7TM"/>
</dbReference>
<dbReference type="PROSITE" id="PS50262">
    <property type="entry name" value="G_PROTEIN_RECEP_F1_2"/>
    <property type="match status" value="1"/>
</dbReference>
<dbReference type="GO" id="GO:0005886">
    <property type="term" value="C:plasma membrane"/>
    <property type="evidence" value="ECO:0007669"/>
    <property type="project" value="UniProtKB-SubCell"/>
</dbReference>
<dbReference type="OrthoDB" id="6057630at2759"/>
<dbReference type="Gene3D" id="1.20.1070.10">
    <property type="entry name" value="Rhodopsin 7-helix transmembrane proteins"/>
    <property type="match status" value="1"/>
</dbReference>
<protein>
    <submittedName>
        <fullName evidence="11">Blast:Substance-P receptor</fullName>
    </submittedName>
</protein>
<evidence type="ECO:0000256" key="9">
    <source>
        <dbReference type="SAM" id="Phobius"/>
    </source>
</evidence>
<evidence type="ECO:0000313" key="12">
    <source>
        <dbReference type="Proteomes" id="UP000596742"/>
    </source>
</evidence>
<dbReference type="GO" id="GO:0008528">
    <property type="term" value="F:G protein-coupled peptide receptor activity"/>
    <property type="evidence" value="ECO:0007669"/>
    <property type="project" value="TreeGrafter"/>
</dbReference>
<organism evidence="11 12">
    <name type="scientific">Mytilus galloprovincialis</name>
    <name type="common">Mediterranean mussel</name>
    <dbReference type="NCBI Taxonomy" id="29158"/>
    <lineage>
        <taxon>Eukaryota</taxon>
        <taxon>Metazoa</taxon>
        <taxon>Spiralia</taxon>
        <taxon>Lophotrochozoa</taxon>
        <taxon>Mollusca</taxon>
        <taxon>Bivalvia</taxon>
        <taxon>Autobranchia</taxon>
        <taxon>Pteriomorphia</taxon>
        <taxon>Mytilida</taxon>
        <taxon>Mytiloidea</taxon>
        <taxon>Mytilidae</taxon>
        <taxon>Mytilinae</taxon>
        <taxon>Mytilus</taxon>
    </lineage>
</organism>
<feature type="domain" description="G-protein coupled receptors family 1 profile" evidence="10">
    <location>
        <begin position="51"/>
        <end position="256"/>
    </location>
</feature>
<evidence type="ECO:0000256" key="6">
    <source>
        <dbReference type="ARBA" id="ARBA00023136"/>
    </source>
</evidence>
<evidence type="ECO:0000259" key="10">
    <source>
        <dbReference type="PROSITE" id="PS50262"/>
    </source>
</evidence>
<accession>A0A8B6HRH8</accession>
<evidence type="ECO:0000256" key="7">
    <source>
        <dbReference type="ARBA" id="ARBA00023170"/>
    </source>
</evidence>
<feature type="transmembrane region" description="Helical" evidence="9">
    <location>
        <begin position="71"/>
        <end position="96"/>
    </location>
</feature>
<evidence type="ECO:0000256" key="2">
    <source>
        <dbReference type="ARBA" id="ARBA00022475"/>
    </source>
</evidence>
<dbReference type="AlphaFoldDB" id="A0A8B6HRH8"/>
<dbReference type="SUPFAM" id="SSF81321">
    <property type="entry name" value="Family A G protein-coupled receptor-like"/>
    <property type="match status" value="1"/>
</dbReference>
<dbReference type="InterPro" id="IPR000276">
    <property type="entry name" value="GPCR_Rhodpsn"/>
</dbReference>
<keyword evidence="3 9" id="KW-0812">Transmembrane</keyword>
<dbReference type="EMBL" id="UYJE01010453">
    <property type="protein sequence ID" value="VDI83273.1"/>
    <property type="molecule type" value="Genomic_DNA"/>
</dbReference>
<dbReference type="PANTHER" id="PTHR24230">
    <property type="entry name" value="G-PROTEIN COUPLED RECEPTOR"/>
    <property type="match status" value="1"/>
</dbReference>
<evidence type="ECO:0000313" key="11">
    <source>
        <dbReference type="EMBL" id="VDI83273.1"/>
    </source>
</evidence>
<feature type="transmembrane region" description="Helical" evidence="9">
    <location>
        <begin position="34"/>
        <end position="59"/>
    </location>
</feature>
<comment type="caution">
    <text evidence="11">The sequence shown here is derived from an EMBL/GenBank/DDBJ whole genome shotgun (WGS) entry which is preliminary data.</text>
</comment>
<feature type="transmembrane region" description="Helical" evidence="9">
    <location>
        <begin position="150"/>
        <end position="173"/>
    </location>
</feature>
<keyword evidence="5" id="KW-0297">G-protein coupled receptor</keyword>
<keyword evidence="4 9" id="KW-1133">Transmembrane helix</keyword>
<reference evidence="11" key="1">
    <citation type="submission" date="2018-11" db="EMBL/GenBank/DDBJ databases">
        <authorList>
            <person name="Alioto T."/>
            <person name="Alioto T."/>
        </authorList>
    </citation>
    <scope>NUCLEOTIDE SEQUENCE</scope>
</reference>
<feature type="transmembrane region" description="Helical" evidence="9">
    <location>
        <begin position="108"/>
        <end position="129"/>
    </location>
</feature>
<keyword evidence="12" id="KW-1185">Reference proteome</keyword>
<dbReference type="GO" id="GO:0007218">
    <property type="term" value="P:neuropeptide signaling pathway"/>
    <property type="evidence" value="ECO:0007669"/>
    <property type="project" value="TreeGrafter"/>
</dbReference>
<sequence>MANESDICHKWMMDLYLKQNVTLAEVNDILLLRFLGGICFLSVLVVTGLIGNAHVLYIYYRKFRLTNYRIYVLWLAMLDMFNCGISAPCVIFYLLHPVTFPSEIFCKIFRFLLYFCNLASTASLIPIAIDRGRKILSPLKSQITTTQAKMMCIMSLFVGLVLAWPAPILFGIYSERTGIPGLKGKRCLIEDKYVKSKEVTVFNMVHFIYFFVVYGFTDYCVFTNLASNVHSWKFSAKFSTAIYRYGYFKRERTTTN</sequence>
<keyword evidence="6 9" id="KW-0472">Membrane</keyword>
<dbReference type="CDD" id="cd00637">
    <property type="entry name" value="7tm_classA_rhodopsin-like"/>
    <property type="match status" value="1"/>
</dbReference>
<comment type="subcellular location">
    <subcellularLocation>
        <location evidence="1">Cell membrane</location>
        <topology evidence="1">Multi-pass membrane protein</topology>
    </subcellularLocation>
</comment>
<keyword evidence="7 11" id="KW-0675">Receptor</keyword>
<evidence type="ECO:0000256" key="8">
    <source>
        <dbReference type="ARBA" id="ARBA00023224"/>
    </source>
</evidence>